<dbReference type="EMBL" id="CAJVPM010049531">
    <property type="protein sequence ID" value="CAG8725247.1"/>
    <property type="molecule type" value="Genomic_DNA"/>
</dbReference>
<evidence type="ECO:0000313" key="2">
    <source>
        <dbReference type="Proteomes" id="UP000789860"/>
    </source>
</evidence>
<name>A0ACA9Q0H5_9GLOM</name>
<evidence type="ECO:0000313" key="1">
    <source>
        <dbReference type="EMBL" id="CAG8725247.1"/>
    </source>
</evidence>
<comment type="caution">
    <text evidence="1">The sequence shown here is derived from an EMBL/GenBank/DDBJ whole genome shotgun (WGS) entry which is preliminary data.</text>
</comment>
<feature type="non-terminal residue" evidence="1">
    <location>
        <position position="45"/>
    </location>
</feature>
<proteinExistence type="predicted"/>
<sequence>ELNNPELGEDEQSNSDVTSDSWENWLDNWEQILENEETARLEEEE</sequence>
<protein>
    <submittedName>
        <fullName evidence="1">10149_t:CDS:1</fullName>
    </submittedName>
</protein>
<feature type="non-terminal residue" evidence="1">
    <location>
        <position position="1"/>
    </location>
</feature>
<accession>A0ACA9Q0H5</accession>
<keyword evidence="2" id="KW-1185">Reference proteome</keyword>
<organism evidence="1 2">
    <name type="scientific">Scutellospora calospora</name>
    <dbReference type="NCBI Taxonomy" id="85575"/>
    <lineage>
        <taxon>Eukaryota</taxon>
        <taxon>Fungi</taxon>
        <taxon>Fungi incertae sedis</taxon>
        <taxon>Mucoromycota</taxon>
        <taxon>Glomeromycotina</taxon>
        <taxon>Glomeromycetes</taxon>
        <taxon>Diversisporales</taxon>
        <taxon>Gigasporaceae</taxon>
        <taxon>Scutellospora</taxon>
    </lineage>
</organism>
<reference evidence="1" key="1">
    <citation type="submission" date="2021-06" db="EMBL/GenBank/DDBJ databases">
        <authorList>
            <person name="Kallberg Y."/>
            <person name="Tangrot J."/>
            <person name="Rosling A."/>
        </authorList>
    </citation>
    <scope>NUCLEOTIDE SEQUENCE</scope>
    <source>
        <strain evidence="1">AU212A</strain>
    </source>
</reference>
<dbReference type="Proteomes" id="UP000789860">
    <property type="component" value="Unassembled WGS sequence"/>
</dbReference>
<gene>
    <name evidence="1" type="ORF">SCALOS_LOCUS11399</name>
</gene>